<proteinExistence type="predicted"/>
<feature type="region of interest" description="Disordered" evidence="1">
    <location>
        <begin position="51"/>
        <end position="85"/>
    </location>
</feature>
<protein>
    <submittedName>
        <fullName evidence="2">Uncharacterized protein</fullName>
    </submittedName>
</protein>
<dbReference type="OrthoDB" id="3973012at2759"/>
<evidence type="ECO:0000313" key="2">
    <source>
        <dbReference type="EMBL" id="OBA28107.1"/>
    </source>
</evidence>
<comment type="caution">
    <text evidence="2">The sequence shown here is derived from an EMBL/GenBank/DDBJ whole genome shotgun (WGS) entry which is preliminary data.</text>
</comment>
<dbReference type="Proteomes" id="UP000092321">
    <property type="component" value="Unassembled WGS sequence"/>
</dbReference>
<keyword evidence="3" id="KW-1185">Reference proteome</keyword>
<dbReference type="AlphaFoldDB" id="A0A1B7TH82"/>
<dbReference type="Pfam" id="PF08203">
    <property type="entry name" value="RNA_polI_A14"/>
    <property type="match status" value="1"/>
</dbReference>
<organism evidence="2 3">
    <name type="scientific">Hanseniaspora valbyensis NRRL Y-1626</name>
    <dbReference type="NCBI Taxonomy" id="766949"/>
    <lineage>
        <taxon>Eukaryota</taxon>
        <taxon>Fungi</taxon>
        <taxon>Dikarya</taxon>
        <taxon>Ascomycota</taxon>
        <taxon>Saccharomycotina</taxon>
        <taxon>Saccharomycetes</taxon>
        <taxon>Saccharomycodales</taxon>
        <taxon>Saccharomycodaceae</taxon>
        <taxon>Hanseniaspora</taxon>
    </lineage>
</organism>
<evidence type="ECO:0000256" key="1">
    <source>
        <dbReference type="SAM" id="MobiDB-lite"/>
    </source>
</evidence>
<dbReference type="Gene3D" id="6.10.250.3390">
    <property type="match status" value="1"/>
</dbReference>
<gene>
    <name evidence="2" type="ORF">HANVADRAFT_51820</name>
</gene>
<sequence length="173" mass="19787">MFRSRKHEVGDNPLSKPILIEQIGKPTPLSDSDMLEFLGKFISEREQYISEQQEQIYSEQKENDGEEIEEQDVAAEEEEPEVMTTTNAKISQISSANQYISQLNRMERSLKGFAPSIVEQVNNNKRDVVKEEKPKNKKITFDDDDQEEENAVTNENGDKVVKSKTGGKKITFD</sequence>
<dbReference type="EMBL" id="LXPE01000005">
    <property type="protein sequence ID" value="OBA28107.1"/>
    <property type="molecule type" value="Genomic_DNA"/>
</dbReference>
<feature type="compositionally biased region" description="Acidic residues" evidence="1">
    <location>
        <begin position="64"/>
        <end position="81"/>
    </location>
</feature>
<name>A0A1B7TH82_9ASCO</name>
<evidence type="ECO:0000313" key="3">
    <source>
        <dbReference type="Proteomes" id="UP000092321"/>
    </source>
</evidence>
<dbReference type="InterPro" id="IPR013239">
    <property type="entry name" value="RNA_polI_Rpa14"/>
</dbReference>
<feature type="region of interest" description="Disordered" evidence="1">
    <location>
        <begin position="125"/>
        <end position="173"/>
    </location>
</feature>
<feature type="compositionally biased region" description="Basic and acidic residues" evidence="1">
    <location>
        <begin position="125"/>
        <end position="134"/>
    </location>
</feature>
<accession>A0A1B7TH82</accession>
<reference evidence="3" key="1">
    <citation type="journal article" date="2016" name="Proc. Natl. Acad. Sci. U.S.A.">
        <title>Comparative genomics of biotechnologically important yeasts.</title>
        <authorList>
            <person name="Riley R."/>
            <person name="Haridas S."/>
            <person name="Wolfe K.H."/>
            <person name="Lopes M.R."/>
            <person name="Hittinger C.T."/>
            <person name="Goeker M."/>
            <person name="Salamov A.A."/>
            <person name="Wisecaver J.H."/>
            <person name="Long T.M."/>
            <person name="Calvey C.H."/>
            <person name="Aerts A.L."/>
            <person name="Barry K.W."/>
            <person name="Choi C."/>
            <person name="Clum A."/>
            <person name="Coughlan A.Y."/>
            <person name="Deshpande S."/>
            <person name="Douglass A.P."/>
            <person name="Hanson S.J."/>
            <person name="Klenk H.-P."/>
            <person name="LaButti K.M."/>
            <person name="Lapidus A."/>
            <person name="Lindquist E.A."/>
            <person name="Lipzen A.M."/>
            <person name="Meier-Kolthoff J.P."/>
            <person name="Ohm R.A."/>
            <person name="Otillar R.P."/>
            <person name="Pangilinan J.L."/>
            <person name="Peng Y."/>
            <person name="Rokas A."/>
            <person name="Rosa C.A."/>
            <person name="Scheuner C."/>
            <person name="Sibirny A.A."/>
            <person name="Slot J.C."/>
            <person name="Stielow J.B."/>
            <person name="Sun H."/>
            <person name="Kurtzman C.P."/>
            <person name="Blackwell M."/>
            <person name="Grigoriev I.V."/>
            <person name="Jeffries T.W."/>
        </authorList>
    </citation>
    <scope>NUCLEOTIDE SEQUENCE [LARGE SCALE GENOMIC DNA]</scope>
    <source>
        <strain evidence="3">NRRL Y-1626</strain>
    </source>
</reference>